<sequence length="337" mass="39031">MGNTLEYSVFIIQDIENSPPKVIYEYNKCSFITNQQIQDYFSISKTIFESNSSSSNSMGEILHISIQEQTSIKILPFSIDQKYYALFYCTNMPQNAELALLDKVFEHNMIEFYKVTSILLKMEFNQSDFHKIVEHQFSIVQNLINNTNKHIKFPVITLANLNNFVKLLTFHLTNNLHTCVCQYNDLAFLSIWLEPSQRIRSSFEQLNYNSALYVQYLKKNDSKVSNYTNIKESPWVVDALTEISQSDSFLQEYMCIRKFFEALKITSALVAMISEILRNCGSDILNSQQIDEICSILGLKSPIDIKMFIGLARIYQDSSYYKFFKQNTAAIANIESL</sequence>
<dbReference type="VEuPathDB" id="TrichDB:TVAG_263710"/>
<evidence type="ECO:0000313" key="2">
    <source>
        <dbReference type="Proteomes" id="UP000001542"/>
    </source>
</evidence>
<dbReference type="AlphaFoldDB" id="A2ENZ8"/>
<evidence type="ECO:0000313" key="1">
    <source>
        <dbReference type="EMBL" id="EAY05602.1"/>
    </source>
</evidence>
<dbReference type="SMR" id="A2ENZ8"/>
<proteinExistence type="predicted"/>
<dbReference type="VEuPathDB" id="TrichDB:TVAGG3_0945440"/>
<protein>
    <submittedName>
        <fullName evidence="1">Uncharacterized protein</fullName>
    </submittedName>
</protein>
<gene>
    <name evidence="1" type="ORF">TVAG_263710</name>
</gene>
<name>A2ENZ8_TRIV3</name>
<dbReference type="KEGG" id="tva:4763470"/>
<keyword evidence="2" id="KW-1185">Reference proteome</keyword>
<dbReference type="InParanoid" id="A2ENZ8"/>
<dbReference type="EMBL" id="DS113444">
    <property type="protein sequence ID" value="EAY05602.1"/>
    <property type="molecule type" value="Genomic_DNA"/>
</dbReference>
<organism evidence="1 2">
    <name type="scientific">Trichomonas vaginalis (strain ATCC PRA-98 / G3)</name>
    <dbReference type="NCBI Taxonomy" id="412133"/>
    <lineage>
        <taxon>Eukaryota</taxon>
        <taxon>Metamonada</taxon>
        <taxon>Parabasalia</taxon>
        <taxon>Trichomonadida</taxon>
        <taxon>Trichomonadidae</taxon>
        <taxon>Trichomonas</taxon>
    </lineage>
</organism>
<dbReference type="RefSeq" id="XP_001317825.1">
    <property type="nucleotide sequence ID" value="XM_001317790.1"/>
</dbReference>
<dbReference type="Proteomes" id="UP000001542">
    <property type="component" value="Unassembled WGS sequence"/>
</dbReference>
<reference evidence="1" key="1">
    <citation type="submission" date="2006-10" db="EMBL/GenBank/DDBJ databases">
        <authorList>
            <person name="Amadeo P."/>
            <person name="Zhao Q."/>
            <person name="Wortman J."/>
            <person name="Fraser-Liggett C."/>
            <person name="Carlton J."/>
        </authorList>
    </citation>
    <scope>NUCLEOTIDE SEQUENCE</scope>
    <source>
        <strain evidence="1">G3</strain>
    </source>
</reference>
<accession>A2ENZ8</accession>
<reference evidence="1" key="2">
    <citation type="journal article" date="2007" name="Science">
        <title>Draft genome sequence of the sexually transmitted pathogen Trichomonas vaginalis.</title>
        <authorList>
            <person name="Carlton J.M."/>
            <person name="Hirt R.P."/>
            <person name="Silva J.C."/>
            <person name="Delcher A.L."/>
            <person name="Schatz M."/>
            <person name="Zhao Q."/>
            <person name="Wortman J.R."/>
            <person name="Bidwell S.L."/>
            <person name="Alsmark U.C.M."/>
            <person name="Besteiro S."/>
            <person name="Sicheritz-Ponten T."/>
            <person name="Noel C.J."/>
            <person name="Dacks J.B."/>
            <person name="Foster P.G."/>
            <person name="Simillion C."/>
            <person name="Van de Peer Y."/>
            <person name="Miranda-Saavedra D."/>
            <person name="Barton G.J."/>
            <person name="Westrop G.D."/>
            <person name="Mueller S."/>
            <person name="Dessi D."/>
            <person name="Fiori P.L."/>
            <person name="Ren Q."/>
            <person name="Paulsen I."/>
            <person name="Zhang H."/>
            <person name="Bastida-Corcuera F.D."/>
            <person name="Simoes-Barbosa A."/>
            <person name="Brown M.T."/>
            <person name="Hayes R.D."/>
            <person name="Mukherjee M."/>
            <person name="Okumura C.Y."/>
            <person name="Schneider R."/>
            <person name="Smith A.J."/>
            <person name="Vanacova S."/>
            <person name="Villalvazo M."/>
            <person name="Haas B.J."/>
            <person name="Pertea M."/>
            <person name="Feldblyum T.V."/>
            <person name="Utterback T.R."/>
            <person name="Shu C.L."/>
            <person name="Osoegawa K."/>
            <person name="de Jong P.J."/>
            <person name="Hrdy I."/>
            <person name="Horvathova L."/>
            <person name="Zubacova Z."/>
            <person name="Dolezal P."/>
            <person name="Malik S.B."/>
            <person name="Logsdon J.M. Jr."/>
            <person name="Henze K."/>
            <person name="Gupta A."/>
            <person name="Wang C.C."/>
            <person name="Dunne R.L."/>
            <person name="Upcroft J.A."/>
            <person name="Upcroft P."/>
            <person name="White O."/>
            <person name="Salzberg S.L."/>
            <person name="Tang P."/>
            <person name="Chiu C.-H."/>
            <person name="Lee Y.-S."/>
            <person name="Embley T.M."/>
            <person name="Coombs G.H."/>
            <person name="Mottram J.C."/>
            <person name="Tachezy J."/>
            <person name="Fraser-Liggett C.M."/>
            <person name="Johnson P.J."/>
        </authorList>
    </citation>
    <scope>NUCLEOTIDE SEQUENCE [LARGE SCALE GENOMIC DNA]</scope>
    <source>
        <strain evidence="1">G3</strain>
    </source>
</reference>